<organism evidence="1 2">
    <name type="scientific">Dictyocaulus viviparus</name>
    <name type="common">Bovine lungworm</name>
    <dbReference type="NCBI Taxonomy" id="29172"/>
    <lineage>
        <taxon>Eukaryota</taxon>
        <taxon>Metazoa</taxon>
        <taxon>Ecdysozoa</taxon>
        <taxon>Nematoda</taxon>
        <taxon>Chromadorea</taxon>
        <taxon>Rhabditida</taxon>
        <taxon>Rhabditina</taxon>
        <taxon>Rhabditomorpha</taxon>
        <taxon>Strongyloidea</taxon>
        <taxon>Metastrongylidae</taxon>
        <taxon>Dictyocaulus</taxon>
    </lineage>
</organism>
<protein>
    <submittedName>
        <fullName evidence="1">Uncharacterized protein</fullName>
    </submittedName>
</protein>
<accession>A0A0D8Y2V4</accession>
<keyword evidence="2" id="KW-1185">Reference proteome</keyword>
<reference evidence="1 2" key="1">
    <citation type="submission" date="2013-11" db="EMBL/GenBank/DDBJ databases">
        <title>Draft genome of the bovine lungworm Dictyocaulus viviparus.</title>
        <authorList>
            <person name="Mitreva M."/>
        </authorList>
    </citation>
    <scope>NUCLEOTIDE SEQUENCE [LARGE SCALE GENOMIC DNA]</scope>
    <source>
        <strain evidence="1 2">HannoverDv2000</strain>
    </source>
</reference>
<evidence type="ECO:0000313" key="2">
    <source>
        <dbReference type="Proteomes" id="UP000053766"/>
    </source>
</evidence>
<evidence type="ECO:0000313" key="1">
    <source>
        <dbReference type="EMBL" id="KJH48906.1"/>
    </source>
</evidence>
<gene>
    <name evidence="1" type="ORF">DICVIV_04981</name>
</gene>
<sequence length="143" mass="16917">MLSDFQTRLYFPTKNVMRGLMNLMFILSITVAFESFDEASAIQRPKKSLMNLIALNSVPSIIDRRLLSRYHILNDDGHKSIIDRDYTSLFRKRRNSQQLKNLRLNRKIYFIDTHVDLNFVEYSRSDLQSIDTNIINNNRIAHH</sequence>
<reference evidence="2" key="2">
    <citation type="journal article" date="2016" name="Sci. Rep.">
        <title>Dictyocaulus viviparus genome, variome and transcriptome elucidate lungworm biology and support future intervention.</title>
        <authorList>
            <person name="McNulty S.N."/>
            <person name="Strube C."/>
            <person name="Rosa B.A."/>
            <person name="Martin J.C."/>
            <person name="Tyagi R."/>
            <person name="Choi Y.J."/>
            <person name="Wang Q."/>
            <person name="Hallsworth Pepin K."/>
            <person name="Zhang X."/>
            <person name="Ozersky P."/>
            <person name="Wilson R.K."/>
            <person name="Sternberg P.W."/>
            <person name="Gasser R.B."/>
            <person name="Mitreva M."/>
        </authorList>
    </citation>
    <scope>NUCLEOTIDE SEQUENCE [LARGE SCALE GENOMIC DNA]</scope>
    <source>
        <strain evidence="2">HannoverDv2000</strain>
    </source>
</reference>
<proteinExistence type="predicted"/>
<dbReference type="EMBL" id="KN716252">
    <property type="protein sequence ID" value="KJH48906.1"/>
    <property type="molecule type" value="Genomic_DNA"/>
</dbReference>
<name>A0A0D8Y2V4_DICVI</name>
<dbReference type="AlphaFoldDB" id="A0A0D8Y2V4"/>
<dbReference type="Proteomes" id="UP000053766">
    <property type="component" value="Unassembled WGS sequence"/>
</dbReference>